<evidence type="ECO:0000313" key="4">
    <source>
        <dbReference type="Proteomes" id="UP000008021"/>
    </source>
</evidence>
<evidence type="ECO:0000256" key="1">
    <source>
        <dbReference type="SAM" id="MobiDB-lite"/>
    </source>
</evidence>
<dbReference type="HOGENOM" id="CLU_008762_4_2_1"/>
<keyword evidence="4" id="KW-1185">Reference proteome</keyword>
<reference evidence="3" key="1">
    <citation type="submission" date="2015-04" db="UniProtKB">
        <authorList>
            <consortium name="EnsemblPlants"/>
        </authorList>
    </citation>
    <scope>IDENTIFICATION</scope>
</reference>
<dbReference type="InterPro" id="IPR007658">
    <property type="entry name" value="DUF594"/>
</dbReference>
<dbReference type="Pfam" id="PF04578">
    <property type="entry name" value="DUF594"/>
    <property type="match status" value="1"/>
</dbReference>
<feature type="domain" description="DUF4220" evidence="2">
    <location>
        <begin position="10"/>
        <end position="406"/>
    </location>
</feature>
<dbReference type="InterPro" id="IPR025315">
    <property type="entry name" value="DUF4220"/>
</dbReference>
<feature type="compositionally biased region" description="Acidic residues" evidence="1">
    <location>
        <begin position="801"/>
        <end position="811"/>
    </location>
</feature>
<evidence type="ECO:0000259" key="2">
    <source>
        <dbReference type="Pfam" id="PF13968"/>
    </source>
</evidence>
<dbReference type="eggNOG" id="ENOG502QSWW">
    <property type="taxonomic scope" value="Eukaryota"/>
</dbReference>
<feature type="region of interest" description="Disordered" evidence="1">
    <location>
        <begin position="710"/>
        <end position="737"/>
    </location>
</feature>
<dbReference type="EnsemblPlants" id="OMERI11G16350.1">
    <property type="protein sequence ID" value="OMERI11G16350.1"/>
    <property type="gene ID" value="OMERI11G16350"/>
</dbReference>
<sequence length="880" mass="98752">MSTLDKVDRISDRIVLYLLGTMQAAPFSNELFPVWSIVLVSLHASIGYLSRYGIPDRVRHITELGNVIKFLGVAFLNRTRGSMFVRPLWSIWCVLLLRSMYRFIAQSLALLSLWHGRSSELLPEYMRNNFGRGGLASGVHNAETMDGYKYLVHGESKQKIKLLRPRYALYLNVTDENLLVTLDKIWRSDGPVLQSANSVHGDDCKDLCLAFSMSRFLRCRLEDVRLDADSLSMSRNLIVTRILHVDQNPARVFRIMELEISFLKDYFYTLYPIVFWQGLASLSLSVLQSLAALGLALWLASGVNRVKKYLPDPVNVVHGHNVEVTITWVFMSFMMFKEIWEMITYLLSDWTRLLLVCEYTRSRCRWIRNATMEKLLSSFLTLSSFLSRKIFSDPWHGYIDQYDFLQSFDYSPSLWNLMYRATLGVIKERVKGQKPGTAIKIPECVKPAILQALRSMDLAGLGGRELPRDVPSLSAARLLEGFRWALLDLYTCSQVILVWHIATSMCEIKLARDRGIDLSKPGLLRSAFTYLKIFLCGCCCTPQPYLVAENILGDEQLRTSYIVANSLSRYCAHLVVFQPDLLPDSLAVPAVIFNNTVPNASDIMNDRDSLLTKYDKLNGLFSPEAAELKKLNGTIVEKGAVLGRQLLETIPDDQQRWQILAGVWADLLVHIAPSWNAEAHKICLEYGGELITFIWGLLWHCGIEKSSLWRDQDDAPGDANVQPQPQPAAEEPQGGHNVEDDAMVEDAQNGIEAREAGVQNQPAEQVLQQAAEADVEIADEAREDEPEPGNDIHAQSAADMEITDEAQEGESEPGSNVQTSAAGVEIIDEAQEEESEPGNNVHTPFSADVEIADQAQEEESESSNKAQSAAGVQIADEAHQ</sequence>
<accession>A0A0E0F7P3</accession>
<dbReference type="PANTHER" id="PTHR31325">
    <property type="entry name" value="OS01G0798800 PROTEIN-RELATED"/>
    <property type="match status" value="1"/>
</dbReference>
<reference evidence="3" key="2">
    <citation type="submission" date="2018-05" db="EMBL/GenBank/DDBJ databases">
        <title>OmerRS3 (Oryza meridionalis Reference Sequence Version 3).</title>
        <authorList>
            <person name="Zhang J."/>
            <person name="Kudrna D."/>
            <person name="Lee S."/>
            <person name="Talag J."/>
            <person name="Welchert J."/>
            <person name="Wing R.A."/>
        </authorList>
    </citation>
    <scope>NUCLEOTIDE SEQUENCE [LARGE SCALE GENOMIC DNA]</scope>
    <source>
        <strain evidence="3">cv. OR44</strain>
    </source>
</reference>
<dbReference type="Gramene" id="OMERI11G16350.1">
    <property type="protein sequence ID" value="OMERI11G16350.1"/>
    <property type="gene ID" value="OMERI11G16350"/>
</dbReference>
<protein>
    <recommendedName>
        <fullName evidence="2">DUF4220 domain-containing protein</fullName>
    </recommendedName>
</protein>
<proteinExistence type="predicted"/>
<dbReference type="Proteomes" id="UP000008021">
    <property type="component" value="Chromosome 11"/>
</dbReference>
<dbReference type="STRING" id="40149.A0A0E0F7P3"/>
<name>A0A0E0F7P3_9ORYZ</name>
<feature type="region of interest" description="Disordered" evidence="1">
    <location>
        <begin position="780"/>
        <end position="880"/>
    </location>
</feature>
<dbReference type="Pfam" id="PF13968">
    <property type="entry name" value="DUF4220"/>
    <property type="match status" value="1"/>
</dbReference>
<evidence type="ECO:0000313" key="3">
    <source>
        <dbReference type="EnsemblPlants" id="OMERI11G16350.1"/>
    </source>
</evidence>
<organism evidence="3">
    <name type="scientific">Oryza meridionalis</name>
    <dbReference type="NCBI Taxonomy" id="40149"/>
    <lineage>
        <taxon>Eukaryota</taxon>
        <taxon>Viridiplantae</taxon>
        <taxon>Streptophyta</taxon>
        <taxon>Embryophyta</taxon>
        <taxon>Tracheophyta</taxon>
        <taxon>Spermatophyta</taxon>
        <taxon>Magnoliopsida</taxon>
        <taxon>Liliopsida</taxon>
        <taxon>Poales</taxon>
        <taxon>Poaceae</taxon>
        <taxon>BOP clade</taxon>
        <taxon>Oryzoideae</taxon>
        <taxon>Oryzeae</taxon>
        <taxon>Oryzinae</taxon>
        <taxon>Oryza</taxon>
    </lineage>
</organism>
<dbReference type="AlphaFoldDB" id="A0A0E0F7P3"/>
<feature type="compositionally biased region" description="Acidic residues" evidence="1">
    <location>
        <begin position="826"/>
        <end position="836"/>
    </location>
</feature>